<feature type="compositionally biased region" description="Low complexity" evidence="2">
    <location>
        <begin position="204"/>
        <end position="218"/>
    </location>
</feature>
<feature type="region of interest" description="Disordered" evidence="2">
    <location>
        <begin position="544"/>
        <end position="565"/>
    </location>
</feature>
<reference evidence="5" key="2">
    <citation type="submission" date="2025-08" db="UniProtKB">
        <authorList>
            <consortium name="Ensembl"/>
        </authorList>
    </citation>
    <scope>IDENTIFICATION</scope>
</reference>
<dbReference type="InterPro" id="IPR009060">
    <property type="entry name" value="UBA-like_sf"/>
</dbReference>
<dbReference type="SMART" id="SM00546">
    <property type="entry name" value="CUE"/>
    <property type="match status" value="2"/>
</dbReference>
<dbReference type="InterPro" id="IPR036063">
    <property type="entry name" value="Smr_dom_sf"/>
</dbReference>
<protein>
    <submittedName>
        <fullName evidence="5">NEDD4 binding protein 2</fullName>
    </submittedName>
</protein>
<feature type="region of interest" description="Disordered" evidence="2">
    <location>
        <begin position="597"/>
        <end position="624"/>
    </location>
</feature>
<dbReference type="GO" id="GO:0005634">
    <property type="term" value="C:nucleus"/>
    <property type="evidence" value="ECO:0007669"/>
    <property type="project" value="TreeGrafter"/>
</dbReference>
<dbReference type="Pfam" id="PF08590">
    <property type="entry name" value="DUF1771"/>
    <property type="match status" value="1"/>
</dbReference>
<evidence type="ECO:0000259" key="4">
    <source>
        <dbReference type="PROSITE" id="PS51140"/>
    </source>
</evidence>
<dbReference type="PANTHER" id="PTHR46535:SF1">
    <property type="entry name" value="NEDD4-BINDING PROTEIN 2"/>
    <property type="match status" value="1"/>
</dbReference>
<feature type="compositionally biased region" description="Acidic residues" evidence="2">
    <location>
        <begin position="1314"/>
        <end position="1323"/>
    </location>
</feature>
<dbReference type="InterPro" id="IPR003892">
    <property type="entry name" value="CUE"/>
</dbReference>
<dbReference type="Pfam" id="PF25125">
    <property type="entry name" value="DUF7817"/>
    <property type="match status" value="1"/>
</dbReference>
<feature type="coiled-coil region" evidence="1">
    <location>
        <begin position="1486"/>
        <end position="1513"/>
    </location>
</feature>
<dbReference type="GO" id="GO:0043130">
    <property type="term" value="F:ubiquitin binding"/>
    <property type="evidence" value="ECO:0007669"/>
    <property type="project" value="InterPro"/>
</dbReference>
<gene>
    <name evidence="5" type="primary">n4bp2</name>
</gene>
<dbReference type="Proteomes" id="UP000694397">
    <property type="component" value="Chromosome 16"/>
</dbReference>
<feature type="region of interest" description="Disordered" evidence="2">
    <location>
        <begin position="125"/>
        <end position="144"/>
    </location>
</feature>
<feature type="region of interest" description="Disordered" evidence="2">
    <location>
        <begin position="1"/>
        <end position="53"/>
    </location>
</feature>
<dbReference type="CDD" id="cd14365">
    <property type="entry name" value="CUE_N4BP2"/>
    <property type="match status" value="1"/>
</dbReference>
<dbReference type="InterPro" id="IPR041801">
    <property type="entry name" value="N4BP2_CUE"/>
</dbReference>
<evidence type="ECO:0000256" key="1">
    <source>
        <dbReference type="SAM" id="Coils"/>
    </source>
</evidence>
<feature type="compositionally biased region" description="Polar residues" evidence="2">
    <location>
        <begin position="549"/>
        <end position="561"/>
    </location>
</feature>
<accession>A0A8C9RLJ9</accession>
<dbReference type="InterPro" id="IPR056720">
    <property type="entry name" value="DUF7818"/>
</dbReference>
<dbReference type="Ensembl" id="ENSSFOT00015019395.2">
    <property type="protein sequence ID" value="ENSSFOP00015019176.2"/>
    <property type="gene ID" value="ENSSFOG00015012331.2"/>
</dbReference>
<dbReference type="PROSITE" id="PS50828">
    <property type="entry name" value="SMR"/>
    <property type="match status" value="1"/>
</dbReference>
<dbReference type="Gene3D" id="3.30.1370.110">
    <property type="match status" value="1"/>
</dbReference>
<evidence type="ECO:0000313" key="5">
    <source>
        <dbReference type="Ensembl" id="ENSSFOP00015019176.2"/>
    </source>
</evidence>
<reference evidence="5" key="3">
    <citation type="submission" date="2025-09" db="UniProtKB">
        <authorList>
            <consortium name="Ensembl"/>
        </authorList>
    </citation>
    <scope>IDENTIFICATION</scope>
</reference>
<dbReference type="InterPro" id="IPR027417">
    <property type="entry name" value="P-loop_NTPase"/>
</dbReference>
<dbReference type="CTD" id="55728"/>
<feature type="domain" description="CUE" evidence="4">
    <location>
        <begin position="55"/>
        <end position="98"/>
    </location>
</feature>
<dbReference type="InterPro" id="IPR052772">
    <property type="entry name" value="Endo/PolyKinase_Domain-Protein"/>
</dbReference>
<dbReference type="Pfam" id="PF01713">
    <property type="entry name" value="Smr"/>
    <property type="match status" value="1"/>
</dbReference>
<feature type="region of interest" description="Disordered" evidence="2">
    <location>
        <begin position="766"/>
        <end position="792"/>
    </location>
</feature>
<reference evidence="5 6" key="1">
    <citation type="submission" date="2019-04" db="EMBL/GenBank/DDBJ databases">
        <authorList>
            <consortium name="Wellcome Sanger Institute Data Sharing"/>
        </authorList>
    </citation>
    <scope>NUCLEOTIDE SEQUENCE [LARGE SCALE GENOMIC DNA]</scope>
</reference>
<dbReference type="SMART" id="SM01162">
    <property type="entry name" value="DUF1771"/>
    <property type="match status" value="1"/>
</dbReference>
<evidence type="ECO:0000256" key="2">
    <source>
        <dbReference type="SAM" id="MobiDB-lite"/>
    </source>
</evidence>
<feature type="domain" description="Smr" evidence="3">
    <location>
        <begin position="1674"/>
        <end position="1753"/>
    </location>
</feature>
<dbReference type="RefSeq" id="XP_018591556.2">
    <property type="nucleotide sequence ID" value="XM_018736040.2"/>
</dbReference>
<dbReference type="GeneTree" id="ENSGT00940000164462"/>
<feature type="region of interest" description="Disordered" evidence="2">
    <location>
        <begin position="1563"/>
        <end position="1594"/>
    </location>
</feature>
<feature type="compositionally biased region" description="Low complexity" evidence="2">
    <location>
        <begin position="607"/>
        <end position="623"/>
    </location>
</feature>
<proteinExistence type="predicted"/>
<feature type="compositionally biased region" description="Polar residues" evidence="2">
    <location>
        <begin position="299"/>
        <end position="311"/>
    </location>
</feature>
<dbReference type="InterPro" id="IPR056718">
    <property type="entry name" value="DUF7816"/>
</dbReference>
<feature type="compositionally biased region" description="Polar residues" evidence="2">
    <location>
        <begin position="271"/>
        <end position="282"/>
    </location>
</feature>
<dbReference type="Gene3D" id="1.10.8.10">
    <property type="entry name" value="DNA helicase RuvA subunit, C-terminal domain"/>
    <property type="match status" value="1"/>
</dbReference>
<keyword evidence="6" id="KW-1185">Reference proteome</keyword>
<dbReference type="SUPFAM" id="SSF160443">
    <property type="entry name" value="SMR domain-like"/>
    <property type="match status" value="1"/>
</dbReference>
<dbReference type="PROSITE" id="PS51140">
    <property type="entry name" value="CUE"/>
    <property type="match status" value="1"/>
</dbReference>
<feature type="compositionally biased region" description="Basic and acidic residues" evidence="2">
    <location>
        <begin position="766"/>
        <end position="775"/>
    </location>
</feature>
<evidence type="ECO:0000259" key="3">
    <source>
        <dbReference type="PROSITE" id="PS50828"/>
    </source>
</evidence>
<dbReference type="PANTHER" id="PTHR46535">
    <property type="entry name" value="NEDD4-BINDING PROTEIN 2"/>
    <property type="match status" value="1"/>
</dbReference>
<name>A0A8C9RLJ9_SCLFO</name>
<feature type="region of interest" description="Disordered" evidence="2">
    <location>
        <begin position="169"/>
        <end position="218"/>
    </location>
</feature>
<dbReference type="InterPro" id="IPR013899">
    <property type="entry name" value="DUF1771"/>
</dbReference>
<organism evidence="5 6">
    <name type="scientific">Scleropages formosus</name>
    <name type="common">Asian bonytongue</name>
    <name type="synonym">Osteoglossum formosum</name>
    <dbReference type="NCBI Taxonomy" id="113540"/>
    <lineage>
        <taxon>Eukaryota</taxon>
        <taxon>Metazoa</taxon>
        <taxon>Chordata</taxon>
        <taxon>Craniata</taxon>
        <taxon>Vertebrata</taxon>
        <taxon>Euteleostomi</taxon>
        <taxon>Actinopterygii</taxon>
        <taxon>Neopterygii</taxon>
        <taxon>Teleostei</taxon>
        <taxon>Osteoglossocephala</taxon>
        <taxon>Osteoglossomorpha</taxon>
        <taxon>Osteoglossiformes</taxon>
        <taxon>Osteoglossidae</taxon>
        <taxon>Scleropages</taxon>
    </lineage>
</organism>
<feature type="compositionally biased region" description="Low complexity" evidence="2">
    <location>
        <begin position="32"/>
        <end position="42"/>
    </location>
</feature>
<dbReference type="Pfam" id="PF25126">
    <property type="entry name" value="DUF7818"/>
    <property type="match status" value="1"/>
</dbReference>
<feature type="region of interest" description="Disordered" evidence="2">
    <location>
        <begin position="1290"/>
        <end position="1323"/>
    </location>
</feature>
<dbReference type="SUPFAM" id="SSF52540">
    <property type="entry name" value="P-loop containing nucleoside triphosphate hydrolases"/>
    <property type="match status" value="1"/>
</dbReference>
<dbReference type="GeneID" id="108924558"/>
<feature type="compositionally biased region" description="Basic and acidic residues" evidence="2">
    <location>
        <begin position="1294"/>
        <end position="1313"/>
    </location>
</feature>
<feature type="region of interest" description="Disordered" evidence="2">
    <location>
        <begin position="263"/>
        <end position="311"/>
    </location>
</feature>
<sequence length="1753" mass="194446">MPRKKRSSQSPARQSGLPSDGKAQQSEHGNVNNTTNTTTSSSGIMGGPPEAGALDRDAVVSRMQEMFSHLDPDVVYIVLAECDFKVENAMDSLLVLSEGVAPPQVSGFEMAASLLYPKPLEDTSTALPSNMSRPMHGKPEGGEDSDVIGTHLTADFDVLIDRELQTISTQQTARGSPFSSSCSLSSLPPPELLQSSTEQGHGPGQVSVDSSGSGSPVSGLSFVGGRVYKEEPGQLDFSHLTAEAVSNKPSSLDLRSYGRPSAFQAYRKSPKPNTSDGSQFMESSFEGAALPGGDRGTSLPKNSQEPPQTASSNFWNMQASEFMPHVNRPVFITPVVQNHIPWNMLPTVDWTVRGFGMQAPIKPAATIPKSWAVSAGAKPLQPSRPTRLFGQVLVLMRGAPGSGKSALARSILQQNRGGVVLSTDDYFVRDGRYCYDQSVLSEAHEWNQKRAKEAFEKGVSPIIIDNTNMQSWEMKPYVALALQYKYKVMFREPDTWWRFKPRELERRTKHGVQKEKIRRMLDHFDRHVSIDSIMCSFKKPLEPSVDAVQPSQETSLSQPSASDVRPDLVEEPHLNLESAKAHFQLFDSLPDVSSVGGCYTKEESMGDSSSSSNQTDSSSTSSQYLHLQAEGHEIGRVLELDVASTELQEGHTENWMVGNCSAAPNERGIPDDKETLQFDVKDQADEEPVAFFESISQRVRRDRGCTKQVDADENALVDDDDDLPLGHVVVEDGDVKDSDFQTTGGDSVKPELLDFVGDWPTEALEQREQRTRGEKNSQALKKGSEEQVVSDDGQIQNNCNPLVTEFQKLLDLLQVDTETSQKQMTTFVDSLPGFFDLRFNSEDLIVEAADVVREVSSVSGKEGESQRTGKDSRPELLDCVEDWTEVDATLAEDLSQKTSEERVMKTSGIIKKVDVLSLTKNNSISMPDRSEELQHGDLEVCQSSCVTTDPKSGSLAAGSALMDGTPVVAGTAGSHERRLRHSRRSGKQCKLALTFTNNSPTSPKLQLESPQLFPHLGPVSPDPVIRSSVTGMDSATQTNPQDFALLWRIDRQHQISTVDLEVKEMEGNSSRFIPKSVELVEGSGHQEVPYRVMHDKGTLVEEQELSGGNNKLENLQILSRHFKLVAFDMLEDLYDKCHQDMEWTTNLLLDSGEWFFKDDEEDDAVDKDHFTQCSWVDSHVSVKIPSSCLEVETVVSATENSTAFASFEAQCPRTESYGGLELCSGSEVTLSTSGELSNVESSAVSSRPVDPVGAAEPVIAVELGNSIPVPEEPVADCPSAEIRKSPELMGFQEKATEEQERRSENQIEKHEGCSTEEPETLAPMEEEEVAGPCLLETEYEEIGNLLFEGEVSESLLEQIMELEKKQAGDKQRERDRASQAKQQCQPVNIQTLELKLPTELALQLTELFGPVGIDPGSLSPEDCAVQIDLSLARLLHQKWKDTIHKRKRQEVLSYCLLQENGLVSLGHSDDLPYMDHWNAFQPYVSLRDIMLEEEALQQNMEKLNRMEAQQKDSATLLKEHQLYSLFPTIDRHFLKDIFRDQNYSLERTEQFLRTLLNEEPVKTVVAPEASQHRDTESKDLPQTSKTKEPEVVQFQDTDDPEYEDFRAEAVLQRKKQQECIGKAADAYTRGMKDVASFYAQQGHLHGLKMKEANHRAAMQIFKRVNASLLPQNILDLHGLHVDEALYHLAQVLEDKTKECQNSGCRPQLSVITGRGNHSLGGVARIRPAVIDYLKSHSYRFTEPKTGLLLVTLH</sequence>
<dbReference type="Pfam" id="PF13671">
    <property type="entry name" value="AAA_33"/>
    <property type="match status" value="1"/>
</dbReference>
<dbReference type="InterPro" id="IPR002625">
    <property type="entry name" value="Smr_dom"/>
</dbReference>
<keyword evidence="1" id="KW-0175">Coiled coil</keyword>
<feature type="compositionally biased region" description="Polar residues" evidence="2">
    <location>
        <begin position="8"/>
        <end position="31"/>
    </location>
</feature>
<dbReference type="Pfam" id="PF25124">
    <property type="entry name" value="DUF7816"/>
    <property type="match status" value="1"/>
</dbReference>
<feature type="compositionally biased region" description="Low complexity" evidence="2">
    <location>
        <begin position="176"/>
        <end position="196"/>
    </location>
</feature>
<dbReference type="InterPro" id="IPR056719">
    <property type="entry name" value="DUF7817"/>
</dbReference>
<dbReference type="GO" id="GO:0004519">
    <property type="term" value="F:endonuclease activity"/>
    <property type="evidence" value="ECO:0007669"/>
    <property type="project" value="TreeGrafter"/>
</dbReference>
<dbReference type="SMART" id="SM00463">
    <property type="entry name" value="SMR"/>
    <property type="match status" value="1"/>
</dbReference>
<evidence type="ECO:0000313" key="6">
    <source>
        <dbReference type="Proteomes" id="UP000694397"/>
    </source>
</evidence>
<feature type="compositionally biased region" description="Basic and acidic residues" evidence="2">
    <location>
        <begin position="1570"/>
        <end position="1590"/>
    </location>
</feature>
<dbReference type="Gene3D" id="3.40.50.300">
    <property type="entry name" value="P-loop containing nucleotide triphosphate hydrolases"/>
    <property type="match status" value="1"/>
</dbReference>
<dbReference type="SUPFAM" id="SSF46934">
    <property type="entry name" value="UBA-like"/>
    <property type="match status" value="1"/>
</dbReference>